<gene>
    <name evidence="4" type="ORF">CDEB00056_LOCUS21311</name>
</gene>
<proteinExistence type="predicted"/>
<feature type="compositionally biased region" description="Polar residues" evidence="1">
    <location>
        <begin position="358"/>
        <end position="368"/>
    </location>
</feature>
<keyword evidence="3" id="KW-0732">Signal</keyword>
<name>A0A7S3QG83_9STRA</name>
<keyword evidence="2" id="KW-1133">Transmembrane helix</keyword>
<keyword evidence="2" id="KW-0812">Transmembrane</keyword>
<keyword evidence="2" id="KW-0472">Membrane</keyword>
<dbReference type="AlphaFoldDB" id="A0A7S3QG83"/>
<organism evidence="4">
    <name type="scientific">Chaetoceros debilis</name>
    <dbReference type="NCBI Taxonomy" id="122233"/>
    <lineage>
        <taxon>Eukaryota</taxon>
        <taxon>Sar</taxon>
        <taxon>Stramenopiles</taxon>
        <taxon>Ochrophyta</taxon>
        <taxon>Bacillariophyta</taxon>
        <taxon>Coscinodiscophyceae</taxon>
        <taxon>Chaetocerotophycidae</taxon>
        <taxon>Chaetocerotales</taxon>
        <taxon>Chaetocerotaceae</taxon>
        <taxon>Chaetoceros</taxon>
    </lineage>
</organism>
<dbReference type="EMBL" id="HBIO01027765">
    <property type="protein sequence ID" value="CAE0476458.1"/>
    <property type="molecule type" value="Transcribed_RNA"/>
</dbReference>
<sequence>MKQTPRMRRSKFSKLIHAIVLCFCLIHATQRIPVANAGLLKSASDAVFNWVQGGAIEGSPTEAMNILDISVMRVRDIKRRLVRTHGYGADEIAKMMDKKELINALAFEEHRMEQKETDRKKRVALRRSIIVALICIIVVMFRPLIAHAWEVLCVNIEVYTDKKRYEFSRIKELQSSKGAFGLLLMVILDTLRLWLSISVILSWVMKSKYFFPVPHIPIRPAALISAATGNTGGAGPLGQYGMNVGPMAISWLFRFLNGRLEYWTGKALAQSLRRQKKQQKSAQKAARKEEEKKEAAIAKEERKAARKARRAERELRKKAAEAAGPGESVEEKAKAMAESTTGTGTTSNTTSTAASAQGKEQVQDTSQAPAMDELD</sequence>
<evidence type="ECO:0000313" key="4">
    <source>
        <dbReference type="EMBL" id="CAE0476458.1"/>
    </source>
</evidence>
<evidence type="ECO:0000256" key="3">
    <source>
        <dbReference type="SAM" id="SignalP"/>
    </source>
</evidence>
<accession>A0A7S3QG83</accession>
<feature type="compositionally biased region" description="Basic and acidic residues" evidence="1">
    <location>
        <begin position="311"/>
        <end position="320"/>
    </location>
</feature>
<feature type="signal peptide" evidence="3">
    <location>
        <begin position="1"/>
        <end position="31"/>
    </location>
</feature>
<feature type="compositionally biased region" description="Basic and acidic residues" evidence="1">
    <location>
        <begin position="286"/>
        <end position="303"/>
    </location>
</feature>
<evidence type="ECO:0000256" key="2">
    <source>
        <dbReference type="SAM" id="Phobius"/>
    </source>
</evidence>
<reference evidence="4" key="1">
    <citation type="submission" date="2021-01" db="EMBL/GenBank/DDBJ databases">
        <authorList>
            <person name="Corre E."/>
            <person name="Pelletier E."/>
            <person name="Niang G."/>
            <person name="Scheremetjew M."/>
            <person name="Finn R."/>
            <person name="Kale V."/>
            <person name="Holt S."/>
            <person name="Cochrane G."/>
            <person name="Meng A."/>
            <person name="Brown T."/>
            <person name="Cohen L."/>
        </authorList>
    </citation>
    <scope>NUCLEOTIDE SEQUENCE</scope>
    <source>
        <strain evidence="4">MM31A-1</strain>
    </source>
</reference>
<feature type="transmembrane region" description="Helical" evidence="2">
    <location>
        <begin position="129"/>
        <end position="158"/>
    </location>
</feature>
<protein>
    <submittedName>
        <fullName evidence="4">Uncharacterized protein</fullName>
    </submittedName>
</protein>
<feature type="compositionally biased region" description="Low complexity" evidence="1">
    <location>
        <begin position="337"/>
        <end position="356"/>
    </location>
</feature>
<evidence type="ECO:0000256" key="1">
    <source>
        <dbReference type="SAM" id="MobiDB-lite"/>
    </source>
</evidence>
<feature type="region of interest" description="Disordered" evidence="1">
    <location>
        <begin position="273"/>
        <end position="375"/>
    </location>
</feature>
<feature type="transmembrane region" description="Helical" evidence="2">
    <location>
        <begin position="179"/>
        <end position="205"/>
    </location>
</feature>
<feature type="chain" id="PRO_5031035636" evidence="3">
    <location>
        <begin position="32"/>
        <end position="375"/>
    </location>
</feature>